<evidence type="ECO:0000313" key="3">
    <source>
        <dbReference type="Proteomes" id="UP001219525"/>
    </source>
</evidence>
<organism evidence="2 3">
    <name type="scientific">Mycena pura</name>
    <dbReference type="NCBI Taxonomy" id="153505"/>
    <lineage>
        <taxon>Eukaryota</taxon>
        <taxon>Fungi</taxon>
        <taxon>Dikarya</taxon>
        <taxon>Basidiomycota</taxon>
        <taxon>Agaricomycotina</taxon>
        <taxon>Agaricomycetes</taxon>
        <taxon>Agaricomycetidae</taxon>
        <taxon>Agaricales</taxon>
        <taxon>Marasmiineae</taxon>
        <taxon>Mycenaceae</taxon>
        <taxon>Mycena</taxon>
    </lineage>
</organism>
<evidence type="ECO:0000256" key="1">
    <source>
        <dbReference type="SAM" id="MobiDB-lite"/>
    </source>
</evidence>
<keyword evidence="3" id="KW-1185">Reference proteome</keyword>
<dbReference type="EMBL" id="JARJCW010000011">
    <property type="protein sequence ID" value="KAJ7219530.1"/>
    <property type="molecule type" value="Genomic_DNA"/>
</dbReference>
<gene>
    <name evidence="2" type="ORF">GGX14DRAFT_390066</name>
</gene>
<dbReference type="AlphaFoldDB" id="A0AAD6VRC3"/>
<sequence length="203" mass="22875">MPGTQFQTERKETKRKERYYILKSRCEMVAHPDARAASKRIWRWYDTAMHGDFGPPAAQAAHSEMPSKSQTSSVAYLSVVPEPDRAHYRPWRTRAPQLPRNLAQQQQISVGAGWNTTYRYYPPPLSRTDLELGHTGSQNCGFDRDSGGDSRVIQNLSKTWENHESAESQQDREAPPEALQPDSKSASATNPCLKQDSKKGGQS</sequence>
<accession>A0AAD6VRC3</accession>
<feature type="region of interest" description="Disordered" evidence="1">
    <location>
        <begin position="129"/>
        <end position="203"/>
    </location>
</feature>
<feature type="compositionally biased region" description="Polar residues" evidence="1">
    <location>
        <begin position="182"/>
        <end position="192"/>
    </location>
</feature>
<comment type="caution">
    <text evidence="2">The sequence shown here is derived from an EMBL/GenBank/DDBJ whole genome shotgun (WGS) entry which is preliminary data.</text>
</comment>
<protein>
    <submittedName>
        <fullName evidence="2">Uncharacterized protein</fullName>
    </submittedName>
</protein>
<name>A0AAD6VRC3_9AGAR</name>
<evidence type="ECO:0000313" key="2">
    <source>
        <dbReference type="EMBL" id="KAJ7219530.1"/>
    </source>
</evidence>
<proteinExistence type="predicted"/>
<feature type="compositionally biased region" description="Basic and acidic residues" evidence="1">
    <location>
        <begin position="160"/>
        <end position="175"/>
    </location>
</feature>
<reference evidence="2" key="1">
    <citation type="submission" date="2023-03" db="EMBL/GenBank/DDBJ databases">
        <title>Massive genome expansion in bonnet fungi (Mycena s.s.) driven by repeated elements and novel gene families across ecological guilds.</title>
        <authorList>
            <consortium name="Lawrence Berkeley National Laboratory"/>
            <person name="Harder C.B."/>
            <person name="Miyauchi S."/>
            <person name="Viragh M."/>
            <person name="Kuo A."/>
            <person name="Thoen E."/>
            <person name="Andreopoulos B."/>
            <person name="Lu D."/>
            <person name="Skrede I."/>
            <person name="Drula E."/>
            <person name="Henrissat B."/>
            <person name="Morin E."/>
            <person name="Kohler A."/>
            <person name="Barry K."/>
            <person name="LaButti K."/>
            <person name="Morin E."/>
            <person name="Salamov A."/>
            <person name="Lipzen A."/>
            <person name="Mereny Z."/>
            <person name="Hegedus B."/>
            <person name="Baldrian P."/>
            <person name="Stursova M."/>
            <person name="Weitz H."/>
            <person name="Taylor A."/>
            <person name="Grigoriev I.V."/>
            <person name="Nagy L.G."/>
            <person name="Martin F."/>
            <person name="Kauserud H."/>
        </authorList>
    </citation>
    <scope>NUCLEOTIDE SEQUENCE</scope>
    <source>
        <strain evidence="2">9144</strain>
    </source>
</reference>
<dbReference type="Proteomes" id="UP001219525">
    <property type="component" value="Unassembled WGS sequence"/>
</dbReference>